<dbReference type="AlphaFoldDB" id="A0A849BWA7"/>
<protein>
    <submittedName>
        <fullName evidence="1">Acyl-CoA thioesterase</fullName>
    </submittedName>
</protein>
<proteinExistence type="predicted"/>
<dbReference type="Gene3D" id="3.10.129.10">
    <property type="entry name" value="Hotdog Thioesterase"/>
    <property type="match status" value="1"/>
</dbReference>
<gene>
    <name evidence="1" type="ORF">HLB23_11625</name>
</gene>
<name>A0A849BWA7_9NOCA</name>
<dbReference type="InterPro" id="IPR029069">
    <property type="entry name" value="HotDog_dom_sf"/>
</dbReference>
<accession>A0A849BWA7</accession>
<dbReference type="RefSeq" id="WP_067526607.1">
    <property type="nucleotide sequence ID" value="NZ_JABELX010000004.1"/>
</dbReference>
<dbReference type="InterPro" id="IPR050563">
    <property type="entry name" value="4-hydroxybenzoyl-CoA_TE"/>
</dbReference>
<keyword evidence="2" id="KW-1185">Reference proteome</keyword>
<dbReference type="PANTHER" id="PTHR31793">
    <property type="entry name" value="4-HYDROXYBENZOYL-COA THIOESTERASE FAMILY MEMBER"/>
    <property type="match status" value="1"/>
</dbReference>
<dbReference type="EMBL" id="JABELX010000004">
    <property type="protein sequence ID" value="NNH70504.1"/>
    <property type="molecule type" value="Genomic_DNA"/>
</dbReference>
<dbReference type="SUPFAM" id="SSF54637">
    <property type="entry name" value="Thioesterase/thiol ester dehydrase-isomerase"/>
    <property type="match status" value="1"/>
</dbReference>
<evidence type="ECO:0000313" key="2">
    <source>
        <dbReference type="Proteomes" id="UP000586827"/>
    </source>
</evidence>
<sequence>MHTYAIQLRRTDMDALQHLNNVVFAQYLDEARADLLTRHETPPAPWRVVVANQRLTYRMPLVFRPEPVTVTSTLDRIGTTSFTLIHEVRDDRYVYLAATCTLVAVDESAPRPLSTAERDYLTSLSAPRNH</sequence>
<dbReference type="CDD" id="cd00586">
    <property type="entry name" value="4HBT"/>
    <property type="match status" value="1"/>
</dbReference>
<dbReference type="PANTHER" id="PTHR31793:SF24">
    <property type="entry name" value="LONG-CHAIN ACYL-COA THIOESTERASE FADM"/>
    <property type="match status" value="1"/>
</dbReference>
<comment type="caution">
    <text evidence="1">The sequence shown here is derived from an EMBL/GenBank/DDBJ whole genome shotgun (WGS) entry which is preliminary data.</text>
</comment>
<dbReference type="Pfam" id="PF13279">
    <property type="entry name" value="4HBT_2"/>
    <property type="match status" value="1"/>
</dbReference>
<dbReference type="Proteomes" id="UP000586827">
    <property type="component" value="Unassembled WGS sequence"/>
</dbReference>
<evidence type="ECO:0000313" key="1">
    <source>
        <dbReference type="EMBL" id="NNH70504.1"/>
    </source>
</evidence>
<organism evidence="1 2">
    <name type="scientific">Nocardia uniformis</name>
    <dbReference type="NCBI Taxonomy" id="53432"/>
    <lineage>
        <taxon>Bacteria</taxon>
        <taxon>Bacillati</taxon>
        <taxon>Actinomycetota</taxon>
        <taxon>Actinomycetes</taxon>
        <taxon>Mycobacteriales</taxon>
        <taxon>Nocardiaceae</taxon>
        <taxon>Nocardia</taxon>
    </lineage>
</organism>
<dbReference type="GO" id="GO:0047617">
    <property type="term" value="F:fatty acyl-CoA hydrolase activity"/>
    <property type="evidence" value="ECO:0007669"/>
    <property type="project" value="TreeGrafter"/>
</dbReference>
<reference evidence="1 2" key="1">
    <citation type="submission" date="2020-05" db="EMBL/GenBank/DDBJ databases">
        <title>MicrobeNet Type strains.</title>
        <authorList>
            <person name="Nicholson A.C."/>
        </authorList>
    </citation>
    <scope>NUCLEOTIDE SEQUENCE [LARGE SCALE GENOMIC DNA]</scope>
    <source>
        <strain evidence="1 2">JCM 3224</strain>
    </source>
</reference>